<dbReference type="GeneID" id="97668704"/>
<keyword evidence="5 6" id="KW-0472">Membrane</keyword>
<organism evidence="8 9">
    <name type="scientific">Roseibium album</name>
    <dbReference type="NCBI Taxonomy" id="311410"/>
    <lineage>
        <taxon>Bacteria</taxon>
        <taxon>Pseudomonadati</taxon>
        <taxon>Pseudomonadota</taxon>
        <taxon>Alphaproteobacteria</taxon>
        <taxon>Hyphomicrobiales</taxon>
        <taxon>Stappiaceae</taxon>
        <taxon>Roseibium</taxon>
    </lineage>
</organism>
<feature type="domain" description="Major facilitator superfamily (MFS) profile" evidence="7">
    <location>
        <begin position="1"/>
        <end position="458"/>
    </location>
</feature>
<keyword evidence="3 6" id="KW-0812">Transmembrane</keyword>
<dbReference type="InterPro" id="IPR020846">
    <property type="entry name" value="MFS_dom"/>
</dbReference>
<sequence>MDTVSGGSTMKTDPRAVLSWALYDWAAQPFFTLITTFVFSPYFASVLAATPEEGQSLWGFATAAAGLGIAIMAPILGSVADATGRRKLWIFVFSIPFVISCWMFWYAEPGGSNSIAIALVAFAVGTLSIEIATVFNNAMMPSLVPAPQVGRLSSFGWAAGYASALITLAIALLLFSADSHTGKTLAGISPVLGLDPATQEGDRVTGPFSALWYALFVLPMFFFVPDASAKEKFTTAIRKGLSELHASLSQARANRNIFQFLIANMIFKDGLVALFAFGGIYSAGQLGWGSIEIGIFGIIVIITGILGLLLAGPMDDRLGAWPVIIFSLVILMICGLGMVSIDKTTVFFIIKTQAAPEGAQFASLPEQVFIGLGAVIGSVAGPLQASSRSLLIRLAPREHMSQYFGLLALSGKVTSFMAPLAVGIVTALTGSQAGGMSVVLVFFAVGLVLMWGVKEQRAG</sequence>
<dbReference type="InterPro" id="IPR050495">
    <property type="entry name" value="ATG22/LtaA_families"/>
</dbReference>
<feature type="transmembrane region" description="Helical" evidence="6">
    <location>
        <begin position="293"/>
        <end position="311"/>
    </location>
</feature>
<comment type="subcellular location">
    <subcellularLocation>
        <location evidence="1">Endomembrane system</location>
        <topology evidence="1">Multi-pass membrane protein</topology>
    </subcellularLocation>
</comment>
<gene>
    <name evidence="8" type="ORF">LA5096_01279</name>
</gene>
<dbReference type="InterPro" id="IPR036259">
    <property type="entry name" value="MFS_trans_sf"/>
</dbReference>
<dbReference type="PROSITE" id="PS50850">
    <property type="entry name" value="MFS"/>
    <property type="match status" value="1"/>
</dbReference>
<keyword evidence="9" id="KW-1185">Reference proteome</keyword>
<dbReference type="Gene3D" id="1.20.1250.20">
    <property type="entry name" value="MFS general substrate transporter like domains"/>
    <property type="match status" value="1"/>
</dbReference>
<feature type="transmembrane region" description="Helical" evidence="6">
    <location>
        <begin position="361"/>
        <end position="383"/>
    </location>
</feature>
<name>A0A0M6ZY40_9HYPH</name>
<evidence type="ECO:0000313" key="8">
    <source>
        <dbReference type="EMBL" id="CTQ66940.1"/>
    </source>
</evidence>
<evidence type="ECO:0000256" key="1">
    <source>
        <dbReference type="ARBA" id="ARBA00004127"/>
    </source>
</evidence>
<protein>
    <submittedName>
        <fullName evidence="8">Vacuole effluxer Atg22 like protein</fullName>
    </submittedName>
</protein>
<dbReference type="STRING" id="311410.LA5095_02423"/>
<feature type="transmembrane region" description="Helical" evidence="6">
    <location>
        <begin position="434"/>
        <end position="453"/>
    </location>
</feature>
<accession>A0A0M6ZY40</accession>
<proteinExistence type="predicted"/>
<dbReference type="RefSeq" id="WP_055115176.1">
    <property type="nucleotide sequence ID" value="NZ_CXWA01000002.1"/>
</dbReference>
<dbReference type="AlphaFoldDB" id="A0A0M6ZY40"/>
<evidence type="ECO:0000259" key="7">
    <source>
        <dbReference type="PROSITE" id="PS50850"/>
    </source>
</evidence>
<feature type="transmembrane region" description="Helical" evidence="6">
    <location>
        <begin position="257"/>
        <end position="281"/>
    </location>
</feature>
<evidence type="ECO:0000313" key="9">
    <source>
        <dbReference type="Proteomes" id="UP000049983"/>
    </source>
</evidence>
<dbReference type="OrthoDB" id="9768783at2"/>
<dbReference type="PANTHER" id="PTHR23519">
    <property type="entry name" value="AUTOPHAGY-RELATED PROTEIN 22"/>
    <property type="match status" value="1"/>
</dbReference>
<evidence type="ECO:0000256" key="6">
    <source>
        <dbReference type="SAM" id="Phobius"/>
    </source>
</evidence>
<feature type="transmembrane region" description="Helical" evidence="6">
    <location>
        <begin position="21"/>
        <end position="44"/>
    </location>
</feature>
<dbReference type="InterPro" id="IPR024671">
    <property type="entry name" value="Atg22-like"/>
</dbReference>
<feature type="transmembrane region" description="Helical" evidence="6">
    <location>
        <begin position="113"/>
        <end position="135"/>
    </location>
</feature>
<dbReference type="GO" id="GO:0012505">
    <property type="term" value="C:endomembrane system"/>
    <property type="evidence" value="ECO:0007669"/>
    <property type="project" value="UniProtKB-SubCell"/>
</dbReference>
<feature type="transmembrane region" description="Helical" evidence="6">
    <location>
        <begin position="155"/>
        <end position="175"/>
    </location>
</feature>
<feature type="transmembrane region" description="Helical" evidence="6">
    <location>
        <begin position="404"/>
        <end position="428"/>
    </location>
</feature>
<feature type="transmembrane region" description="Helical" evidence="6">
    <location>
        <begin position="210"/>
        <end position="229"/>
    </location>
</feature>
<dbReference type="EMBL" id="CXWC01000002">
    <property type="protein sequence ID" value="CTQ66940.1"/>
    <property type="molecule type" value="Genomic_DNA"/>
</dbReference>
<dbReference type="GO" id="GO:0022857">
    <property type="term" value="F:transmembrane transporter activity"/>
    <property type="evidence" value="ECO:0007669"/>
    <property type="project" value="InterPro"/>
</dbReference>
<evidence type="ECO:0000256" key="3">
    <source>
        <dbReference type="ARBA" id="ARBA00022692"/>
    </source>
</evidence>
<feature type="transmembrane region" description="Helical" evidence="6">
    <location>
        <begin position="318"/>
        <end position="341"/>
    </location>
</feature>
<reference evidence="9" key="1">
    <citation type="submission" date="2015-07" db="EMBL/GenBank/DDBJ databases">
        <authorList>
            <person name="Rodrigo-Torres Lidia"/>
            <person name="Arahal R.David."/>
        </authorList>
    </citation>
    <scope>NUCLEOTIDE SEQUENCE [LARGE SCALE GENOMIC DNA]</scope>
    <source>
        <strain evidence="9">CECT 5096</strain>
    </source>
</reference>
<keyword evidence="4 6" id="KW-1133">Transmembrane helix</keyword>
<evidence type="ECO:0000256" key="4">
    <source>
        <dbReference type="ARBA" id="ARBA00022989"/>
    </source>
</evidence>
<dbReference type="Pfam" id="PF11700">
    <property type="entry name" value="ATG22"/>
    <property type="match status" value="1"/>
</dbReference>
<evidence type="ECO:0000256" key="2">
    <source>
        <dbReference type="ARBA" id="ARBA00022448"/>
    </source>
</evidence>
<dbReference type="SUPFAM" id="SSF103473">
    <property type="entry name" value="MFS general substrate transporter"/>
    <property type="match status" value="1"/>
</dbReference>
<dbReference type="Proteomes" id="UP000049983">
    <property type="component" value="Unassembled WGS sequence"/>
</dbReference>
<evidence type="ECO:0000256" key="5">
    <source>
        <dbReference type="ARBA" id="ARBA00023136"/>
    </source>
</evidence>
<keyword evidence="2" id="KW-0813">Transport</keyword>
<feature type="transmembrane region" description="Helical" evidence="6">
    <location>
        <begin position="56"/>
        <end position="76"/>
    </location>
</feature>
<dbReference type="PANTHER" id="PTHR23519:SF1">
    <property type="entry name" value="AUTOPHAGY-RELATED PROTEIN 22"/>
    <property type="match status" value="1"/>
</dbReference>
<feature type="transmembrane region" description="Helical" evidence="6">
    <location>
        <begin position="88"/>
        <end position="107"/>
    </location>
</feature>